<protein>
    <recommendedName>
        <fullName evidence="2">heme oxygenase (biliverdin-producing)</fullName>
        <ecNumber evidence="2">1.14.14.18</ecNumber>
    </recommendedName>
</protein>
<sequence>MTGVLKAAKDWGCNIDPETKEPPISVPPQYSIIGLYSANYQSIPLPMVDFLPTHTPHAQAHLALARGPGAQNGDGSGSDTMSRTFLGLTQPQKLAQEVAEKILDKKELEFYKWDGELSLLLQNVIDKLNKVAENWTREEKNHCLEETEKSFEFSGAIL</sequence>
<dbReference type="PANTHER" id="PTHR35703">
    <property type="entry name" value="HEME OXYGENASE 1, CHLOROPLASTIC-RELATED"/>
    <property type="match status" value="1"/>
</dbReference>
<accession>A0A2G2YUQ1</accession>
<evidence type="ECO:0000313" key="8">
    <source>
        <dbReference type="Proteomes" id="UP000222542"/>
    </source>
</evidence>
<evidence type="ECO:0000256" key="4">
    <source>
        <dbReference type="ARBA" id="ARBA00022723"/>
    </source>
</evidence>
<keyword evidence="8" id="KW-1185">Reference proteome</keyword>
<dbReference type="InterPro" id="IPR016084">
    <property type="entry name" value="Haem_Oase-like_multi-hlx"/>
</dbReference>
<evidence type="ECO:0000313" key="7">
    <source>
        <dbReference type="EMBL" id="PHT73472.1"/>
    </source>
</evidence>
<keyword evidence="4" id="KW-0479">Metal-binding</keyword>
<evidence type="ECO:0000256" key="6">
    <source>
        <dbReference type="ARBA" id="ARBA00023004"/>
    </source>
</evidence>
<dbReference type="Gene3D" id="1.20.910.10">
    <property type="entry name" value="Heme oxygenase-like"/>
    <property type="match status" value="1"/>
</dbReference>
<name>A0A2G2YUQ1_CAPAN</name>
<dbReference type="EC" id="1.14.14.18" evidence="2"/>
<evidence type="ECO:0000256" key="1">
    <source>
        <dbReference type="ARBA" id="ARBA00006134"/>
    </source>
</evidence>
<dbReference type="Proteomes" id="UP000222542">
    <property type="component" value="Unassembled WGS sequence"/>
</dbReference>
<reference evidence="7 8" key="2">
    <citation type="journal article" date="2017" name="Genome Biol.">
        <title>New reference genome sequences of hot pepper reveal the massive evolution of plant disease-resistance genes by retroduplication.</title>
        <authorList>
            <person name="Kim S."/>
            <person name="Park J."/>
            <person name="Yeom S.I."/>
            <person name="Kim Y.M."/>
            <person name="Seo E."/>
            <person name="Kim K.T."/>
            <person name="Kim M.S."/>
            <person name="Lee J.M."/>
            <person name="Cheong K."/>
            <person name="Shin H.S."/>
            <person name="Kim S.B."/>
            <person name="Han K."/>
            <person name="Lee J."/>
            <person name="Park M."/>
            <person name="Lee H.A."/>
            <person name="Lee H.Y."/>
            <person name="Lee Y."/>
            <person name="Oh S."/>
            <person name="Lee J.H."/>
            <person name="Choi E."/>
            <person name="Choi E."/>
            <person name="Lee S.E."/>
            <person name="Jeon J."/>
            <person name="Kim H."/>
            <person name="Choi G."/>
            <person name="Song H."/>
            <person name="Lee J."/>
            <person name="Lee S.C."/>
            <person name="Kwon J.K."/>
            <person name="Lee H.Y."/>
            <person name="Koo N."/>
            <person name="Hong Y."/>
            <person name="Kim R.W."/>
            <person name="Kang W.H."/>
            <person name="Huh J.H."/>
            <person name="Kang B.C."/>
            <person name="Yang T.J."/>
            <person name="Lee Y.H."/>
            <person name="Bennetzen J.L."/>
            <person name="Choi D."/>
        </authorList>
    </citation>
    <scope>NUCLEOTIDE SEQUENCE [LARGE SCALE GENOMIC DNA]</scope>
    <source>
        <strain evidence="8">cv. CM334</strain>
    </source>
</reference>
<dbReference type="EMBL" id="AYRZ02000009">
    <property type="protein sequence ID" value="PHT73472.1"/>
    <property type="molecule type" value="Genomic_DNA"/>
</dbReference>
<dbReference type="AlphaFoldDB" id="A0A2G2YUQ1"/>
<dbReference type="SUPFAM" id="SSF48613">
    <property type="entry name" value="Heme oxygenase-like"/>
    <property type="match status" value="1"/>
</dbReference>
<keyword evidence="6" id="KW-0408">Iron</keyword>
<comment type="caution">
    <text evidence="7">The sequence shown here is derived from an EMBL/GenBank/DDBJ whole genome shotgun (WGS) entry which is preliminary data.</text>
</comment>
<evidence type="ECO:0000256" key="2">
    <source>
        <dbReference type="ARBA" id="ARBA00012360"/>
    </source>
</evidence>
<dbReference type="GO" id="GO:0046872">
    <property type="term" value="F:metal ion binding"/>
    <property type="evidence" value="ECO:0007669"/>
    <property type="project" value="UniProtKB-KW"/>
</dbReference>
<evidence type="ECO:0000256" key="3">
    <source>
        <dbReference type="ARBA" id="ARBA00022617"/>
    </source>
</evidence>
<keyword evidence="5" id="KW-0560">Oxidoreductase</keyword>
<organism evidence="7 8">
    <name type="scientific">Capsicum annuum</name>
    <name type="common">Capsicum pepper</name>
    <dbReference type="NCBI Taxonomy" id="4072"/>
    <lineage>
        <taxon>Eukaryota</taxon>
        <taxon>Viridiplantae</taxon>
        <taxon>Streptophyta</taxon>
        <taxon>Embryophyta</taxon>
        <taxon>Tracheophyta</taxon>
        <taxon>Spermatophyta</taxon>
        <taxon>Magnoliopsida</taxon>
        <taxon>eudicotyledons</taxon>
        <taxon>Gunneridae</taxon>
        <taxon>Pentapetalae</taxon>
        <taxon>asterids</taxon>
        <taxon>lamiids</taxon>
        <taxon>Solanales</taxon>
        <taxon>Solanaceae</taxon>
        <taxon>Solanoideae</taxon>
        <taxon>Capsiceae</taxon>
        <taxon>Capsicum</taxon>
    </lineage>
</organism>
<dbReference type="PANTHER" id="PTHR35703:SF2">
    <property type="entry name" value="HEME OXYGENASE 1, CHLOROPLASTIC-RELATED"/>
    <property type="match status" value="1"/>
</dbReference>
<dbReference type="Gramene" id="PHT73472">
    <property type="protein sequence ID" value="PHT73472"/>
    <property type="gene ID" value="T459_24257"/>
</dbReference>
<proteinExistence type="inferred from homology"/>
<keyword evidence="3" id="KW-0349">Heme</keyword>
<dbReference type="STRING" id="4072.A0A2G2YUQ1"/>
<gene>
    <name evidence="7" type="ORF">T459_24257</name>
</gene>
<evidence type="ECO:0000256" key="5">
    <source>
        <dbReference type="ARBA" id="ARBA00023002"/>
    </source>
</evidence>
<dbReference type="GO" id="GO:0004392">
    <property type="term" value="F:heme oxygenase (decyclizing) activity"/>
    <property type="evidence" value="ECO:0007669"/>
    <property type="project" value="UniProtKB-EC"/>
</dbReference>
<reference evidence="7 8" key="1">
    <citation type="journal article" date="2014" name="Nat. Genet.">
        <title>Genome sequence of the hot pepper provides insights into the evolution of pungency in Capsicum species.</title>
        <authorList>
            <person name="Kim S."/>
            <person name="Park M."/>
            <person name="Yeom S.I."/>
            <person name="Kim Y.M."/>
            <person name="Lee J.M."/>
            <person name="Lee H.A."/>
            <person name="Seo E."/>
            <person name="Choi J."/>
            <person name="Cheong K."/>
            <person name="Kim K.T."/>
            <person name="Jung K."/>
            <person name="Lee G.W."/>
            <person name="Oh S.K."/>
            <person name="Bae C."/>
            <person name="Kim S.B."/>
            <person name="Lee H.Y."/>
            <person name="Kim S.Y."/>
            <person name="Kim M.S."/>
            <person name="Kang B.C."/>
            <person name="Jo Y.D."/>
            <person name="Yang H.B."/>
            <person name="Jeong H.J."/>
            <person name="Kang W.H."/>
            <person name="Kwon J.K."/>
            <person name="Shin C."/>
            <person name="Lim J.Y."/>
            <person name="Park J.H."/>
            <person name="Huh J.H."/>
            <person name="Kim J.S."/>
            <person name="Kim B.D."/>
            <person name="Cohen O."/>
            <person name="Paran I."/>
            <person name="Suh M.C."/>
            <person name="Lee S.B."/>
            <person name="Kim Y.K."/>
            <person name="Shin Y."/>
            <person name="Noh S.J."/>
            <person name="Park J."/>
            <person name="Seo Y.S."/>
            <person name="Kwon S.Y."/>
            <person name="Kim H.A."/>
            <person name="Park J.M."/>
            <person name="Kim H.J."/>
            <person name="Choi S.B."/>
            <person name="Bosland P.W."/>
            <person name="Reeves G."/>
            <person name="Jo S.H."/>
            <person name="Lee B.W."/>
            <person name="Cho H.T."/>
            <person name="Choi H.S."/>
            <person name="Lee M.S."/>
            <person name="Yu Y."/>
            <person name="Do Choi Y."/>
            <person name="Park B.S."/>
            <person name="van Deynze A."/>
            <person name="Ashrafi H."/>
            <person name="Hill T."/>
            <person name="Kim W.T."/>
            <person name="Pai H.S."/>
            <person name="Ahn H.K."/>
            <person name="Yeam I."/>
            <person name="Giovannoni J.J."/>
            <person name="Rose J.K."/>
            <person name="Sorensen I."/>
            <person name="Lee S.J."/>
            <person name="Kim R.W."/>
            <person name="Choi I.Y."/>
            <person name="Choi B.S."/>
            <person name="Lim J.S."/>
            <person name="Lee Y.H."/>
            <person name="Choi D."/>
        </authorList>
    </citation>
    <scope>NUCLEOTIDE SEQUENCE [LARGE SCALE GENOMIC DNA]</scope>
    <source>
        <strain evidence="8">cv. CM334</strain>
    </source>
</reference>
<dbReference type="InterPro" id="IPR016951">
    <property type="entry name" value="Haem_Oase_decyc_pln"/>
</dbReference>
<comment type="similarity">
    <text evidence="1">Belongs to the heme oxygenase family.</text>
</comment>